<dbReference type="InterPro" id="IPR011767">
    <property type="entry name" value="GLR_AS"/>
</dbReference>
<dbReference type="PROSITE" id="PS51354">
    <property type="entry name" value="GLUTAREDOXIN_2"/>
    <property type="match status" value="1"/>
</dbReference>
<comment type="similarity">
    <text evidence="1 6">Belongs to the glutaredoxin family.</text>
</comment>
<dbReference type="Gene3D" id="3.40.30.10">
    <property type="entry name" value="Glutaredoxin"/>
    <property type="match status" value="1"/>
</dbReference>
<dbReference type="PANTHER" id="PTHR34386:SF1">
    <property type="entry name" value="GLUTAREDOXIN-LIKE PROTEIN NRDH"/>
    <property type="match status" value="1"/>
</dbReference>
<dbReference type="AlphaFoldDB" id="A0A0K1QTZ3"/>
<dbReference type="SUPFAM" id="SSF52833">
    <property type="entry name" value="Thioredoxin-like"/>
    <property type="match status" value="1"/>
</dbReference>
<keyword evidence="2 6" id="KW-0813">Transport</keyword>
<dbReference type="PRINTS" id="PR00160">
    <property type="entry name" value="GLUTAREDOXIN"/>
</dbReference>
<dbReference type="eggNOG" id="COG0695">
    <property type="taxonomic scope" value="Bacteria"/>
</dbReference>
<dbReference type="GO" id="GO:0009055">
    <property type="term" value="F:electron transfer activity"/>
    <property type="evidence" value="ECO:0007669"/>
    <property type="project" value="TreeGrafter"/>
</dbReference>
<dbReference type="OrthoDB" id="9814618at2"/>
<dbReference type="InterPro" id="IPR051548">
    <property type="entry name" value="Grx-like_ET"/>
</dbReference>
<dbReference type="InterPro" id="IPR002109">
    <property type="entry name" value="Glutaredoxin"/>
</dbReference>
<evidence type="ECO:0000256" key="2">
    <source>
        <dbReference type="ARBA" id="ARBA00022448"/>
    </source>
</evidence>
<protein>
    <recommendedName>
        <fullName evidence="6">Glutaredoxin</fullName>
    </recommendedName>
</protein>
<keyword evidence="6" id="KW-0963">Cytoplasm</keyword>
<evidence type="ECO:0000256" key="5">
    <source>
        <dbReference type="ARBA" id="ARBA00023284"/>
    </source>
</evidence>
<evidence type="ECO:0000313" key="9">
    <source>
        <dbReference type="Proteomes" id="UP000017175"/>
    </source>
</evidence>
<dbReference type="InterPro" id="IPR011900">
    <property type="entry name" value="GRX_bact"/>
</dbReference>
<gene>
    <name evidence="8" type="ORF">B723_22150</name>
</gene>
<dbReference type="PANTHER" id="PTHR34386">
    <property type="entry name" value="GLUTAREDOXIN"/>
    <property type="match status" value="1"/>
</dbReference>
<sequence length="87" mass="9749">MLEVTMYTTTTCPYCRNAKRLLDTKGVAYKEIDVRSVDVKNEMISRSGRHTVPQIFFGNWHVGGFDDLAQLESEGGIDPVLNPRMAG</sequence>
<evidence type="ECO:0000256" key="1">
    <source>
        <dbReference type="ARBA" id="ARBA00007787"/>
    </source>
</evidence>
<accession>A0A0K1QTZ3</accession>
<evidence type="ECO:0000259" key="7">
    <source>
        <dbReference type="Pfam" id="PF00462"/>
    </source>
</evidence>
<keyword evidence="4" id="KW-1015">Disulfide bond</keyword>
<organism evidence="8 9">
    <name type="scientific">Pseudomonas fluorescens NCIMB 11764</name>
    <dbReference type="NCBI Taxonomy" id="1221522"/>
    <lineage>
        <taxon>Bacteria</taxon>
        <taxon>Pseudomonadati</taxon>
        <taxon>Pseudomonadota</taxon>
        <taxon>Gammaproteobacteria</taxon>
        <taxon>Pseudomonadales</taxon>
        <taxon>Pseudomonadaceae</taxon>
        <taxon>Pseudomonas</taxon>
    </lineage>
</organism>
<proteinExistence type="inferred from homology"/>
<evidence type="ECO:0000256" key="4">
    <source>
        <dbReference type="ARBA" id="ARBA00023157"/>
    </source>
</evidence>
<dbReference type="RefSeq" id="WP_017338984.1">
    <property type="nucleotide sequence ID" value="NZ_CP010945.1"/>
</dbReference>
<evidence type="ECO:0000256" key="3">
    <source>
        <dbReference type="ARBA" id="ARBA00022982"/>
    </source>
</evidence>
<comment type="function">
    <text evidence="6">Has a glutathione-disulfide oxidoreductase activity in the presence of NADPH and glutathione reductase. Reduces low molecular weight disulfides and proteins.</text>
</comment>
<feature type="domain" description="Glutaredoxin" evidence="7">
    <location>
        <begin position="4"/>
        <end position="62"/>
    </location>
</feature>
<dbReference type="EMBL" id="CP010945">
    <property type="protein sequence ID" value="AKV08940.1"/>
    <property type="molecule type" value="Genomic_DNA"/>
</dbReference>
<dbReference type="InterPro" id="IPR036249">
    <property type="entry name" value="Thioredoxin-like_sf"/>
</dbReference>
<dbReference type="CDD" id="cd03418">
    <property type="entry name" value="GRX_GRXb_1_3_like"/>
    <property type="match status" value="1"/>
</dbReference>
<evidence type="ECO:0000256" key="6">
    <source>
        <dbReference type="RuleBase" id="RU364065"/>
    </source>
</evidence>
<keyword evidence="3 6" id="KW-0249">Electron transport</keyword>
<dbReference type="Pfam" id="PF00462">
    <property type="entry name" value="Glutaredoxin"/>
    <property type="match status" value="1"/>
</dbReference>
<name>A0A0K1QTZ3_PSEFL</name>
<dbReference type="PROSITE" id="PS00195">
    <property type="entry name" value="GLUTAREDOXIN_1"/>
    <property type="match status" value="1"/>
</dbReference>
<dbReference type="InterPro" id="IPR014025">
    <property type="entry name" value="Glutaredoxin_subgr"/>
</dbReference>
<dbReference type="GO" id="GO:0015038">
    <property type="term" value="F:glutathione disulfide oxidoreductase activity"/>
    <property type="evidence" value="ECO:0007669"/>
    <property type="project" value="UniProtKB-UniRule"/>
</dbReference>
<evidence type="ECO:0000313" key="8">
    <source>
        <dbReference type="EMBL" id="AKV08940.1"/>
    </source>
</evidence>
<reference evidence="8 9" key="1">
    <citation type="journal article" date="2012" name="J. Bacteriol.">
        <title>Draft genome sequence of the cyanide-utilizing bacterium Pseudomonas fluorescens strain NCIMB 11764.</title>
        <authorList>
            <person name="Vilo C.A."/>
            <person name="Benedik M.J."/>
            <person name="Kunz D.A."/>
            <person name="Dong Q."/>
        </authorList>
    </citation>
    <scope>NUCLEOTIDE SEQUENCE [LARGE SCALE GENOMIC DNA]</scope>
    <source>
        <strain evidence="8 9">NCIMB 11764</strain>
    </source>
</reference>
<dbReference type="NCBIfam" id="TIGR02181">
    <property type="entry name" value="GRX_bact"/>
    <property type="match status" value="1"/>
</dbReference>
<dbReference type="Proteomes" id="UP000017175">
    <property type="component" value="Chromosome"/>
</dbReference>
<keyword evidence="5 6" id="KW-0676">Redox-active center</keyword>
<dbReference type="GO" id="GO:0045454">
    <property type="term" value="P:cell redox homeostasis"/>
    <property type="evidence" value="ECO:0007669"/>
    <property type="project" value="InterPro"/>
</dbReference>